<dbReference type="PATRIC" id="fig|92706.3.peg.1497"/>
<dbReference type="EMBL" id="CP011309">
    <property type="protein sequence ID" value="AKF27347.1"/>
    <property type="molecule type" value="Genomic_DNA"/>
</dbReference>
<evidence type="ECO:0000313" key="2">
    <source>
        <dbReference type="Proteomes" id="UP000034037"/>
    </source>
</evidence>
<proteinExistence type="predicted"/>
<dbReference type="AlphaFoldDB" id="A0A0F6Z5Q4"/>
<sequence length="72" mass="8445">MDRMQYLSNALYRRGFDLTFRLNVLSYMNTPIHDATTRLINSTPFAQLEQIEWQKWAHTILMGPMGKPQATN</sequence>
<organism evidence="1 2">
    <name type="scientific">[Brevibacterium] flavum</name>
    <dbReference type="NCBI Taxonomy" id="92706"/>
    <lineage>
        <taxon>Bacteria</taxon>
        <taxon>Bacillati</taxon>
        <taxon>Actinomycetota</taxon>
        <taxon>Actinomycetes</taxon>
        <taxon>Mycobacteriales</taxon>
        <taxon>Corynebacteriaceae</taxon>
        <taxon>Corynebacterium</taxon>
    </lineage>
</organism>
<keyword evidence="2" id="KW-1185">Reference proteome</keyword>
<accession>A0A0F6Z5Q4</accession>
<evidence type="ECO:0000313" key="1">
    <source>
        <dbReference type="EMBL" id="AKF27347.1"/>
    </source>
</evidence>
<dbReference type="HOGENOM" id="CLU_2786784_0_0_11"/>
<dbReference type="Proteomes" id="UP000034037">
    <property type="component" value="Chromosome"/>
</dbReference>
<name>A0A0F6Z5Q4_9CORY</name>
<gene>
    <name evidence="1" type="ORF">YH66_07190</name>
</gene>
<protein>
    <submittedName>
        <fullName evidence="1">Uncharacterized protein</fullName>
    </submittedName>
</protein>
<reference evidence="1 2" key="1">
    <citation type="submission" date="2015-04" db="EMBL/GenBank/DDBJ databases">
        <title>Complete Genome Sequence of Brevibacterium flavum ATCC 15168.</title>
        <authorList>
            <person name="Ahn J."/>
            <person name="Park G."/>
            <person name="Jeon W."/>
            <person name="Jang Y."/>
            <person name="Jang M."/>
            <person name="Lee H."/>
            <person name="Lee H."/>
        </authorList>
    </citation>
    <scope>NUCLEOTIDE SEQUENCE [LARGE SCALE GENOMIC DNA]</scope>
    <source>
        <strain evidence="1 2">ATCC 15168</strain>
    </source>
</reference>